<dbReference type="Proteomes" id="UP000238358">
    <property type="component" value="Chromosome"/>
</dbReference>
<dbReference type="InterPro" id="IPR036388">
    <property type="entry name" value="WH-like_DNA-bd_sf"/>
</dbReference>
<evidence type="ECO:0000256" key="2">
    <source>
        <dbReference type="ARBA" id="ARBA00023125"/>
    </source>
</evidence>
<dbReference type="InterPro" id="IPR000281">
    <property type="entry name" value="HTH_RpiR"/>
</dbReference>
<feature type="domain" description="HTH rpiR-type" evidence="4">
    <location>
        <begin position="1"/>
        <end position="77"/>
    </location>
</feature>
<keyword evidence="1" id="KW-0805">Transcription regulation</keyword>
<dbReference type="InterPro" id="IPR047640">
    <property type="entry name" value="RpiR-like"/>
</dbReference>
<dbReference type="InterPro" id="IPR001347">
    <property type="entry name" value="SIS_dom"/>
</dbReference>
<dbReference type="PANTHER" id="PTHR30514">
    <property type="entry name" value="GLUCOKINASE"/>
    <property type="match status" value="1"/>
</dbReference>
<evidence type="ECO:0000313" key="6">
    <source>
        <dbReference type="Proteomes" id="UP000238358"/>
    </source>
</evidence>
<dbReference type="PROSITE" id="PS51071">
    <property type="entry name" value="HTH_RPIR"/>
    <property type="match status" value="1"/>
</dbReference>
<dbReference type="SUPFAM" id="SSF46689">
    <property type="entry name" value="Homeodomain-like"/>
    <property type="match status" value="1"/>
</dbReference>
<keyword evidence="3" id="KW-0804">Transcription</keyword>
<dbReference type="GO" id="GO:1901135">
    <property type="term" value="P:carbohydrate derivative metabolic process"/>
    <property type="evidence" value="ECO:0007669"/>
    <property type="project" value="InterPro"/>
</dbReference>
<dbReference type="Pfam" id="PF01380">
    <property type="entry name" value="SIS"/>
    <property type="match status" value="1"/>
</dbReference>
<dbReference type="InterPro" id="IPR035472">
    <property type="entry name" value="RpiR-like_SIS"/>
</dbReference>
<dbReference type="GO" id="GO:0003677">
    <property type="term" value="F:DNA binding"/>
    <property type="evidence" value="ECO:0007669"/>
    <property type="project" value="UniProtKB-KW"/>
</dbReference>
<dbReference type="EMBL" id="CP027569">
    <property type="protein sequence ID" value="AVO26874.1"/>
    <property type="molecule type" value="Genomic_DNA"/>
</dbReference>
<dbReference type="Gene3D" id="3.40.50.10490">
    <property type="entry name" value="Glucose-6-phosphate isomerase like protein, domain 1"/>
    <property type="match status" value="1"/>
</dbReference>
<evidence type="ECO:0000256" key="3">
    <source>
        <dbReference type="ARBA" id="ARBA00023163"/>
    </source>
</evidence>
<accession>A0A2S0M609</accession>
<evidence type="ECO:0000259" key="4">
    <source>
        <dbReference type="PROSITE" id="PS51071"/>
    </source>
</evidence>
<dbReference type="InterPro" id="IPR009057">
    <property type="entry name" value="Homeodomain-like_sf"/>
</dbReference>
<dbReference type="OrthoDB" id="3684496at2"/>
<protein>
    <submittedName>
        <fullName evidence="5">MurR/RpiR family transcriptional regulator</fullName>
    </submittedName>
</protein>
<dbReference type="Gene3D" id="1.10.10.10">
    <property type="entry name" value="Winged helix-like DNA-binding domain superfamily/Winged helix DNA-binding domain"/>
    <property type="match status" value="1"/>
</dbReference>
<evidence type="ECO:0000313" key="5">
    <source>
        <dbReference type="EMBL" id="AVO26874.1"/>
    </source>
</evidence>
<dbReference type="Pfam" id="PF01418">
    <property type="entry name" value="HTH_6"/>
    <property type="match status" value="1"/>
</dbReference>
<name>A0A2S0M609_MEGEL</name>
<dbReference type="PANTHER" id="PTHR30514:SF1">
    <property type="entry name" value="HTH-TYPE TRANSCRIPTIONAL REGULATOR HEXR-RELATED"/>
    <property type="match status" value="1"/>
</dbReference>
<dbReference type="AlphaFoldDB" id="A0A2S0M609"/>
<organism evidence="5 6">
    <name type="scientific">Megasphaera elsdenii</name>
    <dbReference type="NCBI Taxonomy" id="907"/>
    <lineage>
        <taxon>Bacteria</taxon>
        <taxon>Bacillati</taxon>
        <taxon>Bacillota</taxon>
        <taxon>Negativicutes</taxon>
        <taxon>Veillonellales</taxon>
        <taxon>Veillonellaceae</taxon>
        <taxon>Megasphaera</taxon>
    </lineage>
</organism>
<gene>
    <name evidence="5" type="ORF">C6Y28_04170</name>
</gene>
<dbReference type="GO" id="GO:0003700">
    <property type="term" value="F:DNA-binding transcription factor activity"/>
    <property type="evidence" value="ECO:0007669"/>
    <property type="project" value="InterPro"/>
</dbReference>
<dbReference type="InterPro" id="IPR046348">
    <property type="entry name" value="SIS_dom_sf"/>
</dbReference>
<sequence length="262" mass="30601">MQLAELINAHRQKLNNTDMGIWKYILQHRAAVRHSSIHELAKACHVSTTTIVRFAQKLDLDGFGEFKMLLKREEPEGSCYDANVMDELHRFYEQTVDKLCSRNFDNASALVHEANRIFTYASGYVQNNVVQELKRLFFYDNVMLYDVPAREEFCNLIRTMTKDDLFIIVSFSGESPAVKELAQALKLRDIPFISITRLHDNTLASLSTVNFYVSPARFQLYDKEDDHVAFQSMMPYFILAEIWYVKYCMYLHHLRQEQSASQ</sequence>
<dbReference type="SUPFAM" id="SSF53697">
    <property type="entry name" value="SIS domain"/>
    <property type="match status" value="1"/>
</dbReference>
<evidence type="ECO:0000256" key="1">
    <source>
        <dbReference type="ARBA" id="ARBA00023015"/>
    </source>
</evidence>
<dbReference type="CDD" id="cd05013">
    <property type="entry name" value="SIS_RpiR"/>
    <property type="match status" value="1"/>
</dbReference>
<proteinExistence type="predicted"/>
<dbReference type="RefSeq" id="WP_027895140.1">
    <property type="nucleotide sequence ID" value="NZ_CP027569.1"/>
</dbReference>
<dbReference type="GO" id="GO:0097367">
    <property type="term" value="F:carbohydrate derivative binding"/>
    <property type="evidence" value="ECO:0007669"/>
    <property type="project" value="InterPro"/>
</dbReference>
<keyword evidence="2" id="KW-0238">DNA-binding</keyword>
<reference evidence="5 6" key="1">
    <citation type="journal article" date="2018" name="Genome Announc.">
        <title>Complete genomes of two Megasphaera elsdenii strains, NCIMB 702410 and ATCC 25940.</title>
        <authorList>
            <person name="Hatmaker E.A."/>
            <person name="O'Dell K."/>
            <person name="Riley L.A."/>
            <person name="Klingeman D.M."/>
            <person name="Guss A.M."/>
        </authorList>
    </citation>
    <scope>NUCLEOTIDE SEQUENCE [LARGE SCALE GENOMIC DNA]</scope>
    <source>
        <strain evidence="5 6">NCIMB702410</strain>
    </source>
</reference>